<reference evidence="2" key="1">
    <citation type="journal article" date="2022" name="bioRxiv">
        <title>Sequencing and chromosome-scale assembly of the giantPleurodeles waltlgenome.</title>
        <authorList>
            <person name="Brown T."/>
            <person name="Elewa A."/>
            <person name="Iarovenko S."/>
            <person name="Subramanian E."/>
            <person name="Araus A.J."/>
            <person name="Petzold A."/>
            <person name="Susuki M."/>
            <person name="Suzuki K.-i.T."/>
            <person name="Hayashi T."/>
            <person name="Toyoda A."/>
            <person name="Oliveira C."/>
            <person name="Osipova E."/>
            <person name="Leigh N.D."/>
            <person name="Simon A."/>
            <person name="Yun M.H."/>
        </authorList>
    </citation>
    <scope>NUCLEOTIDE SEQUENCE</scope>
    <source>
        <strain evidence="2">20211129_DDA</strain>
        <tissue evidence="2">Liver</tissue>
    </source>
</reference>
<evidence type="ECO:0000313" key="2">
    <source>
        <dbReference type="EMBL" id="KAJ1213804.1"/>
    </source>
</evidence>
<dbReference type="Proteomes" id="UP001066276">
    <property type="component" value="Chromosome 1_1"/>
</dbReference>
<dbReference type="AlphaFoldDB" id="A0AAV7WPB8"/>
<keyword evidence="3" id="KW-1185">Reference proteome</keyword>
<accession>A0AAV7WPB8</accession>
<organism evidence="2 3">
    <name type="scientific">Pleurodeles waltl</name>
    <name type="common">Iberian ribbed newt</name>
    <dbReference type="NCBI Taxonomy" id="8319"/>
    <lineage>
        <taxon>Eukaryota</taxon>
        <taxon>Metazoa</taxon>
        <taxon>Chordata</taxon>
        <taxon>Craniata</taxon>
        <taxon>Vertebrata</taxon>
        <taxon>Euteleostomi</taxon>
        <taxon>Amphibia</taxon>
        <taxon>Batrachia</taxon>
        <taxon>Caudata</taxon>
        <taxon>Salamandroidea</taxon>
        <taxon>Salamandridae</taxon>
        <taxon>Pleurodelinae</taxon>
        <taxon>Pleurodeles</taxon>
    </lineage>
</organism>
<proteinExistence type="predicted"/>
<feature type="compositionally biased region" description="Basic and acidic residues" evidence="1">
    <location>
        <begin position="9"/>
        <end position="25"/>
    </location>
</feature>
<gene>
    <name evidence="2" type="ORF">NDU88_001435</name>
</gene>
<feature type="region of interest" description="Disordered" evidence="1">
    <location>
        <begin position="1"/>
        <end position="32"/>
    </location>
</feature>
<comment type="caution">
    <text evidence="2">The sequence shown here is derived from an EMBL/GenBank/DDBJ whole genome shotgun (WGS) entry which is preliminary data.</text>
</comment>
<sequence length="114" mass="11934">MALSGLAQGDKRTVAAREEHAETQKSHGRFGGLAACGLGDQIRAPETGAAFPKPDPSKGHYTPGRECNCPGCWQGQHTLPGGWQKAIMGGPGLQLKCGDKKVRWRMVGGLPAAA</sequence>
<evidence type="ECO:0000256" key="1">
    <source>
        <dbReference type="SAM" id="MobiDB-lite"/>
    </source>
</evidence>
<name>A0AAV7WPB8_PLEWA</name>
<evidence type="ECO:0000313" key="3">
    <source>
        <dbReference type="Proteomes" id="UP001066276"/>
    </source>
</evidence>
<protein>
    <submittedName>
        <fullName evidence="2">Uncharacterized protein</fullName>
    </submittedName>
</protein>
<dbReference type="EMBL" id="JANPWB010000001">
    <property type="protein sequence ID" value="KAJ1213804.1"/>
    <property type="molecule type" value="Genomic_DNA"/>
</dbReference>